<dbReference type="Gene3D" id="1.10.10.10">
    <property type="entry name" value="Winged helix-like DNA-binding domain superfamily/Winged helix DNA-binding domain"/>
    <property type="match status" value="1"/>
</dbReference>
<proteinExistence type="predicted"/>
<dbReference type="InterPro" id="IPR036388">
    <property type="entry name" value="WH-like_DNA-bd_sf"/>
</dbReference>
<dbReference type="SUPFAM" id="SSF46894">
    <property type="entry name" value="C-terminal effector domain of the bipartite response regulators"/>
    <property type="match status" value="1"/>
</dbReference>
<evidence type="ECO:0000313" key="2">
    <source>
        <dbReference type="EMBL" id="GEC11771.1"/>
    </source>
</evidence>
<dbReference type="RefSeq" id="WP_141356475.1">
    <property type="nucleotide sequence ID" value="NZ_BAAAWM010000001.1"/>
</dbReference>
<organism evidence="2 3">
    <name type="scientific">Glutamicibacter nicotianae</name>
    <name type="common">Arthrobacter nicotianae</name>
    <dbReference type="NCBI Taxonomy" id="37929"/>
    <lineage>
        <taxon>Bacteria</taxon>
        <taxon>Bacillati</taxon>
        <taxon>Actinomycetota</taxon>
        <taxon>Actinomycetes</taxon>
        <taxon>Micrococcales</taxon>
        <taxon>Micrococcaceae</taxon>
        <taxon>Glutamicibacter</taxon>
    </lineage>
</organism>
<protein>
    <recommendedName>
        <fullName evidence="1">HTH luxR-type domain-containing protein</fullName>
    </recommendedName>
</protein>
<dbReference type="Proteomes" id="UP000316242">
    <property type="component" value="Unassembled WGS sequence"/>
</dbReference>
<dbReference type="EMBL" id="BJNE01000003">
    <property type="protein sequence ID" value="GEC11771.1"/>
    <property type="molecule type" value="Genomic_DNA"/>
</dbReference>
<evidence type="ECO:0000313" key="3">
    <source>
        <dbReference type="Proteomes" id="UP000316242"/>
    </source>
</evidence>
<feature type="domain" description="HTH luxR-type" evidence="1">
    <location>
        <begin position="20"/>
        <end position="77"/>
    </location>
</feature>
<accession>A0ABQ0RJU5</accession>
<name>A0ABQ0RJU5_GLUNI</name>
<reference evidence="2 3" key="1">
    <citation type="submission" date="2019-06" db="EMBL/GenBank/DDBJ databases">
        <title>Whole genome shotgun sequence of Glutamicibacter nicotianae NBRC 14234.</title>
        <authorList>
            <person name="Hosoyama A."/>
            <person name="Uohara A."/>
            <person name="Ohji S."/>
            <person name="Ichikawa N."/>
        </authorList>
    </citation>
    <scope>NUCLEOTIDE SEQUENCE [LARGE SCALE GENOMIC DNA]</scope>
    <source>
        <strain evidence="2 3">NBRC 14234</strain>
    </source>
</reference>
<evidence type="ECO:0000259" key="1">
    <source>
        <dbReference type="SMART" id="SM00421"/>
    </source>
</evidence>
<sequence length="84" mass="8793">MNQRACAEGSHGQANEGVGLSVLSPRELEVDSHLALVPCNALIGAHMGLAESTVTSYLAPAARKLVTTNRFDAVLRARHSGLIA</sequence>
<gene>
    <name evidence="2" type="ORF">ANI01nite_09740</name>
</gene>
<dbReference type="SMART" id="SM00421">
    <property type="entry name" value="HTH_LUXR"/>
    <property type="match status" value="1"/>
</dbReference>
<dbReference type="InterPro" id="IPR000792">
    <property type="entry name" value="Tscrpt_reg_LuxR_C"/>
</dbReference>
<keyword evidence="3" id="KW-1185">Reference proteome</keyword>
<dbReference type="Pfam" id="PF00196">
    <property type="entry name" value="GerE"/>
    <property type="match status" value="1"/>
</dbReference>
<dbReference type="InterPro" id="IPR016032">
    <property type="entry name" value="Sig_transdc_resp-reg_C-effctor"/>
</dbReference>
<comment type="caution">
    <text evidence="2">The sequence shown here is derived from an EMBL/GenBank/DDBJ whole genome shotgun (WGS) entry which is preliminary data.</text>
</comment>